<dbReference type="SUPFAM" id="SSF53098">
    <property type="entry name" value="Ribonuclease H-like"/>
    <property type="match status" value="1"/>
</dbReference>
<evidence type="ECO:0000313" key="2">
    <source>
        <dbReference type="EMBL" id="KAJ1154745.1"/>
    </source>
</evidence>
<sequence length="80" mass="9252">MSDARALWKCGPRATSRDEETCCVRARLHRKVIFSREGLPNAVVTDNEPQFVLVEMEEYFQKNGIKHKKCSLYHPRGMGQ</sequence>
<dbReference type="GO" id="GO:0015074">
    <property type="term" value="P:DNA integration"/>
    <property type="evidence" value="ECO:0007669"/>
    <property type="project" value="InterPro"/>
</dbReference>
<dbReference type="AlphaFoldDB" id="A0AAV7RV26"/>
<name>A0AAV7RV26_PLEWA</name>
<dbReference type="PROSITE" id="PS50994">
    <property type="entry name" value="INTEGRASE"/>
    <property type="match status" value="1"/>
</dbReference>
<dbReference type="EMBL" id="JANPWB010000009">
    <property type="protein sequence ID" value="KAJ1154745.1"/>
    <property type="molecule type" value="Genomic_DNA"/>
</dbReference>
<evidence type="ECO:0000313" key="3">
    <source>
        <dbReference type="Proteomes" id="UP001066276"/>
    </source>
</evidence>
<reference evidence="2" key="1">
    <citation type="journal article" date="2022" name="bioRxiv">
        <title>Sequencing and chromosome-scale assembly of the giantPleurodeles waltlgenome.</title>
        <authorList>
            <person name="Brown T."/>
            <person name="Elewa A."/>
            <person name="Iarovenko S."/>
            <person name="Subramanian E."/>
            <person name="Araus A.J."/>
            <person name="Petzold A."/>
            <person name="Susuki M."/>
            <person name="Suzuki K.-i.T."/>
            <person name="Hayashi T."/>
            <person name="Toyoda A."/>
            <person name="Oliveira C."/>
            <person name="Osipova E."/>
            <person name="Leigh N.D."/>
            <person name="Simon A."/>
            <person name="Yun M.H."/>
        </authorList>
    </citation>
    <scope>NUCLEOTIDE SEQUENCE</scope>
    <source>
        <strain evidence="2">20211129_DDA</strain>
        <tissue evidence="2">Liver</tissue>
    </source>
</reference>
<comment type="caution">
    <text evidence="2">The sequence shown here is derived from an EMBL/GenBank/DDBJ whole genome shotgun (WGS) entry which is preliminary data.</text>
</comment>
<dbReference type="InterPro" id="IPR036397">
    <property type="entry name" value="RNaseH_sf"/>
</dbReference>
<accession>A0AAV7RV26</accession>
<proteinExistence type="predicted"/>
<keyword evidence="3" id="KW-1185">Reference proteome</keyword>
<dbReference type="Proteomes" id="UP001066276">
    <property type="component" value="Chromosome 5"/>
</dbReference>
<dbReference type="Gene3D" id="3.30.420.10">
    <property type="entry name" value="Ribonuclease H-like superfamily/Ribonuclease H"/>
    <property type="match status" value="1"/>
</dbReference>
<dbReference type="Pfam" id="PF00665">
    <property type="entry name" value="rve"/>
    <property type="match status" value="1"/>
</dbReference>
<evidence type="ECO:0000259" key="1">
    <source>
        <dbReference type="PROSITE" id="PS50994"/>
    </source>
</evidence>
<dbReference type="InterPro" id="IPR001584">
    <property type="entry name" value="Integrase_cat-core"/>
</dbReference>
<feature type="domain" description="Integrase catalytic" evidence="1">
    <location>
        <begin position="17"/>
        <end position="80"/>
    </location>
</feature>
<gene>
    <name evidence="2" type="ORF">NDU88_007488</name>
</gene>
<protein>
    <recommendedName>
        <fullName evidence="1">Integrase catalytic domain-containing protein</fullName>
    </recommendedName>
</protein>
<dbReference type="InterPro" id="IPR012337">
    <property type="entry name" value="RNaseH-like_sf"/>
</dbReference>
<organism evidence="2 3">
    <name type="scientific">Pleurodeles waltl</name>
    <name type="common">Iberian ribbed newt</name>
    <dbReference type="NCBI Taxonomy" id="8319"/>
    <lineage>
        <taxon>Eukaryota</taxon>
        <taxon>Metazoa</taxon>
        <taxon>Chordata</taxon>
        <taxon>Craniata</taxon>
        <taxon>Vertebrata</taxon>
        <taxon>Euteleostomi</taxon>
        <taxon>Amphibia</taxon>
        <taxon>Batrachia</taxon>
        <taxon>Caudata</taxon>
        <taxon>Salamandroidea</taxon>
        <taxon>Salamandridae</taxon>
        <taxon>Pleurodelinae</taxon>
        <taxon>Pleurodeles</taxon>
    </lineage>
</organism>
<dbReference type="GO" id="GO:0003676">
    <property type="term" value="F:nucleic acid binding"/>
    <property type="evidence" value="ECO:0007669"/>
    <property type="project" value="InterPro"/>
</dbReference>